<feature type="signal peptide" evidence="1">
    <location>
        <begin position="1"/>
        <end position="26"/>
    </location>
</feature>
<reference evidence="3 4" key="1">
    <citation type="submission" date="2007-05" db="EMBL/GenBank/DDBJ databases">
        <title>Complete sequence of Geobacter uraniireducens Rf4.</title>
        <authorList>
            <consortium name="US DOE Joint Genome Institute"/>
            <person name="Copeland A."/>
            <person name="Lucas S."/>
            <person name="Lapidus A."/>
            <person name="Barry K."/>
            <person name="Detter J.C."/>
            <person name="Glavina del Rio T."/>
            <person name="Hammon N."/>
            <person name="Israni S."/>
            <person name="Dalin E."/>
            <person name="Tice H."/>
            <person name="Pitluck S."/>
            <person name="Chertkov O."/>
            <person name="Brettin T."/>
            <person name="Bruce D."/>
            <person name="Han C."/>
            <person name="Schmutz J."/>
            <person name="Larimer F."/>
            <person name="Land M."/>
            <person name="Hauser L."/>
            <person name="Kyrpides N."/>
            <person name="Mikhailova N."/>
            <person name="Shelobolina E."/>
            <person name="Aklujkar M."/>
            <person name="Lovley D."/>
            <person name="Richardson P."/>
        </authorList>
    </citation>
    <scope>NUCLEOTIDE SEQUENCE [LARGE SCALE GENOMIC DNA]</scope>
    <source>
        <strain evidence="3 4">Rf4</strain>
    </source>
</reference>
<dbReference type="Proteomes" id="UP000006695">
    <property type="component" value="Chromosome"/>
</dbReference>
<dbReference type="KEGG" id="gur:Gura_2823"/>
<proteinExistence type="predicted"/>
<dbReference type="AlphaFoldDB" id="A5G5C8"/>
<dbReference type="Pfam" id="PF11741">
    <property type="entry name" value="AMIN"/>
    <property type="match status" value="1"/>
</dbReference>
<dbReference type="RefSeq" id="WP_011939670.1">
    <property type="nucleotide sequence ID" value="NC_009483.1"/>
</dbReference>
<evidence type="ECO:0000313" key="4">
    <source>
        <dbReference type="Proteomes" id="UP000006695"/>
    </source>
</evidence>
<name>A5G5C8_GEOUR</name>
<gene>
    <name evidence="3" type="ordered locus">Gura_2823</name>
</gene>
<evidence type="ECO:0000313" key="3">
    <source>
        <dbReference type="EMBL" id="ABQ26996.1"/>
    </source>
</evidence>
<protein>
    <recommendedName>
        <fullName evidence="2">AMIN domain-containing protein</fullName>
    </recommendedName>
</protein>
<dbReference type="InterPro" id="IPR021731">
    <property type="entry name" value="AMIN_dom"/>
</dbReference>
<dbReference type="HOGENOM" id="CLU_768954_0_0_7"/>
<evidence type="ECO:0000256" key="1">
    <source>
        <dbReference type="SAM" id="SignalP"/>
    </source>
</evidence>
<accession>A5G5C8</accession>
<dbReference type="SMR" id="A5G5C8"/>
<feature type="domain" description="AMIN" evidence="2">
    <location>
        <begin position="267"/>
        <end position="353"/>
    </location>
</feature>
<keyword evidence="4" id="KW-1185">Reference proteome</keyword>
<dbReference type="STRING" id="351605.Gura_2823"/>
<organism evidence="3 4">
    <name type="scientific">Geotalea uraniireducens (strain Rf4)</name>
    <name type="common">Geobacter uraniireducens</name>
    <dbReference type="NCBI Taxonomy" id="351605"/>
    <lineage>
        <taxon>Bacteria</taxon>
        <taxon>Pseudomonadati</taxon>
        <taxon>Thermodesulfobacteriota</taxon>
        <taxon>Desulfuromonadia</taxon>
        <taxon>Geobacterales</taxon>
        <taxon>Geobacteraceae</taxon>
        <taxon>Geotalea</taxon>
    </lineage>
</organism>
<feature type="chain" id="PRO_5002683252" description="AMIN domain-containing protein" evidence="1">
    <location>
        <begin position="27"/>
        <end position="360"/>
    </location>
</feature>
<dbReference type="OrthoDB" id="9775455at2"/>
<evidence type="ECO:0000259" key="2">
    <source>
        <dbReference type="Pfam" id="PF11741"/>
    </source>
</evidence>
<dbReference type="Gene3D" id="2.60.40.3500">
    <property type="match status" value="2"/>
</dbReference>
<dbReference type="EMBL" id="CP000698">
    <property type="protein sequence ID" value="ABQ26996.1"/>
    <property type="molecule type" value="Genomic_DNA"/>
</dbReference>
<sequence>MQKLKILTVILTMFLTVPGFSIVASAEPVQPVLQKIQVTGTGKDTRIDIVADKPLTYTYYKMPDLLKVVIDLALVDPGSVAPVTVNSGLISKITVEKKAISNFSLTRVVINLKNDAEFAVLTDQADKGKIQVSFGKTSPSTNREISKKTGVDKAKTEGDAATIDKTPLSSVAITTQPAAIIATAPAAEAVLHQPVAAVPALTGKEQQSDGENATTDKSAVVIAETKTGQAASLQRTESATFRSKAVLLPVVPQKIPSGPISAVKVNKDNLVIVTGSGVADYNAFTLTNPGRLVIDLPLAKCSILAKDMPVKRFGIAKARVGTYPDKVRLVFDAAGKTFPAYKIEKTGKGLKVTFPALKKG</sequence>
<keyword evidence="1" id="KW-0732">Signal</keyword>